<feature type="non-terminal residue" evidence="2">
    <location>
        <position position="116"/>
    </location>
</feature>
<keyword evidence="3" id="KW-1185">Reference proteome</keyword>
<dbReference type="EMBL" id="JABBVZ010000314">
    <property type="protein sequence ID" value="NMP25210.1"/>
    <property type="molecule type" value="Genomic_DNA"/>
</dbReference>
<evidence type="ECO:0000313" key="3">
    <source>
        <dbReference type="Proteomes" id="UP000533476"/>
    </source>
</evidence>
<organism evidence="2 3">
    <name type="scientific">Sulfobacillus harzensis</name>
    <dbReference type="NCBI Taxonomy" id="2729629"/>
    <lineage>
        <taxon>Bacteria</taxon>
        <taxon>Bacillati</taxon>
        <taxon>Bacillota</taxon>
        <taxon>Clostridia</taxon>
        <taxon>Eubacteriales</taxon>
        <taxon>Clostridiales Family XVII. Incertae Sedis</taxon>
        <taxon>Sulfobacillus</taxon>
    </lineage>
</organism>
<dbReference type="AlphaFoldDB" id="A0A7Y0L8L8"/>
<evidence type="ECO:0000259" key="1">
    <source>
        <dbReference type="Pfam" id="PF13751"/>
    </source>
</evidence>
<proteinExistence type="predicted"/>
<dbReference type="Pfam" id="PF13751">
    <property type="entry name" value="DDE_Tnp_1_6"/>
    <property type="match status" value="1"/>
</dbReference>
<accession>A0A7Y0L8L8</accession>
<gene>
    <name evidence="2" type="ORF">HIJ39_23240</name>
</gene>
<reference evidence="2 3" key="1">
    <citation type="submission" date="2020-04" db="EMBL/GenBank/DDBJ databases">
        <authorList>
            <person name="Zhang R."/>
            <person name="Schippers A."/>
        </authorList>
    </citation>
    <scope>NUCLEOTIDE SEQUENCE [LARGE SCALE GENOMIC DNA]</scope>
    <source>
        <strain evidence="2 3">DSM 109850</strain>
    </source>
</reference>
<name>A0A7Y0L8L8_9FIRM</name>
<protein>
    <submittedName>
        <fullName evidence="2">IS1182 family transposase</fullName>
    </submittedName>
</protein>
<evidence type="ECO:0000313" key="2">
    <source>
        <dbReference type="EMBL" id="NMP25210.1"/>
    </source>
</evidence>
<dbReference type="Proteomes" id="UP000533476">
    <property type="component" value="Unassembled WGS sequence"/>
</dbReference>
<dbReference type="InterPro" id="IPR025668">
    <property type="entry name" value="Tnp_DDE_dom"/>
</dbReference>
<dbReference type="PANTHER" id="PTHR33408">
    <property type="entry name" value="TRANSPOSASE"/>
    <property type="match status" value="1"/>
</dbReference>
<comment type="caution">
    <text evidence="2">The sequence shown here is derived from an EMBL/GenBank/DDBJ whole genome shotgun (WGS) entry which is preliminary data.</text>
</comment>
<feature type="domain" description="Transposase DDE" evidence="1">
    <location>
        <begin position="62"/>
        <end position="111"/>
    </location>
</feature>
<dbReference type="PANTHER" id="PTHR33408:SF2">
    <property type="entry name" value="TRANSPOSASE DDE DOMAIN-CONTAINING PROTEIN"/>
    <property type="match status" value="1"/>
</dbReference>
<sequence>MPQTIVADAGYGSEENFAYVEKQGRTALMKWNTYRLEGTRKWQRQVKRVENWTYDDTHDEWICAAGRRLTFQGLKQARSDNGYWATLRVYQAHDCPTCPLKAECTTAEYRRIQISP</sequence>